<dbReference type="EMBL" id="GBXM01022821">
    <property type="protein sequence ID" value="JAH85756.1"/>
    <property type="molecule type" value="Transcribed_RNA"/>
</dbReference>
<name>A0A0E9W630_ANGAN</name>
<protein>
    <submittedName>
        <fullName evidence="1">Uncharacterized protein</fullName>
    </submittedName>
</protein>
<evidence type="ECO:0000313" key="1">
    <source>
        <dbReference type="EMBL" id="JAH85756.1"/>
    </source>
</evidence>
<accession>A0A0E9W630</accession>
<organism evidence="1">
    <name type="scientific">Anguilla anguilla</name>
    <name type="common">European freshwater eel</name>
    <name type="synonym">Muraena anguilla</name>
    <dbReference type="NCBI Taxonomy" id="7936"/>
    <lineage>
        <taxon>Eukaryota</taxon>
        <taxon>Metazoa</taxon>
        <taxon>Chordata</taxon>
        <taxon>Craniata</taxon>
        <taxon>Vertebrata</taxon>
        <taxon>Euteleostomi</taxon>
        <taxon>Actinopterygii</taxon>
        <taxon>Neopterygii</taxon>
        <taxon>Teleostei</taxon>
        <taxon>Anguilliformes</taxon>
        <taxon>Anguillidae</taxon>
        <taxon>Anguilla</taxon>
    </lineage>
</organism>
<reference evidence="1" key="1">
    <citation type="submission" date="2014-11" db="EMBL/GenBank/DDBJ databases">
        <authorList>
            <person name="Amaro Gonzalez C."/>
        </authorList>
    </citation>
    <scope>NUCLEOTIDE SEQUENCE</scope>
</reference>
<sequence>MLSTKQTNAHFSSL</sequence>
<proteinExistence type="predicted"/>
<reference evidence="1" key="2">
    <citation type="journal article" date="2015" name="Fish Shellfish Immunol.">
        <title>Early steps in the European eel (Anguilla anguilla)-Vibrio vulnificus interaction in the gills: Role of the RtxA13 toxin.</title>
        <authorList>
            <person name="Callol A."/>
            <person name="Pajuelo D."/>
            <person name="Ebbesson L."/>
            <person name="Teles M."/>
            <person name="MacKenzie S."/>
            <person name="Amaro C."/>
        </authorList>
    </citation>
    <scope>NUCLEOTIDE SEQUENCE</scope>
</reference>